<feature type="coiled-coil region" evidence="4">
    <location>
        <begin position="805"/>
        <end position="867"/>
    </location>
</feature>
<proteinExistence type="inferred from homology"/>
<dbReference type="EMBL" id="JAACXV010000070">
    <property type="protein sequence ID" value="KAF7284776.1"/>
    <property type="molecule type" value="Genomic_DNA"/>
</dbReference>
<dbReference type="PANTHER" id="PTHR45916">
    <property type="entry name" value="STRUCTURAL MAINTENANCE OF CHROMOSOMES PROTEIN 5"/>
    <property type="match status" value="1"/>
</dbReference>
<keyword evidence="7" id="KW-1185">Reference proteome</keyword>
<gene>
    <name evidence="6" type="ORF">GWI33_021643</name>
</gene>
<sequence length="1036" mass="120168">MYKVGYIRKIEVRNFVTYGDVQMLPGPNLNMIVGPNGTGKSTIVAAIILGLGGKVKTIGRGTKVSEYVKRDCEKATINIYLQGEEENSFIKITREFDKNDRTTWRMNGQRCTIADINHCTKQLNIQVDNLCQFLPQDRVADFAKLNKQELLKQTQIAICKDNLIEKQTELISMRESHKEKLENIKKLAEELQEIKDANSRLEGKVASFNNVLEYKGKIAHLERKIEWIIFEETRNQIELLKKDKFSAQKVLENYRNELKPIERLISDYKEKSNCIKENDTTIIQAIRDLERDIDQTCEKIHTANSSIGEIQDEISMGLSEIENRNQQIEEALSKLSDKEKLHTILMIKLAQCEKEKVTGTNEISKCTNILNQLRINKTQLEHELIEEKTKLGSLQHDITRIENIKQERLEQLRRLSKDAYTAVMWLRNNRHQFKGDVFEPIMLELNVFERSKAKYIESIIPRRDRMAFTCTDKNDMNMFIHCLREKQRLSINVLHSDYNSTNRPQSEIPLEQLRKYGFYTYLNTLFSAPDPIMNYLCQTYKLHNIPLGDSSTNSTYERVPRNINVFFSDVFRFGINYSKYSGQKSTTQNEVKGDGGFSCVMDFNQLETLRGSSEESHNRIQELQGKIQNIDAQITRVQEKINVYRETINGILKQKREADNIKDSIVKVQENIELMRNTLKDPHEVREKGKEKLKRLVRNVKLLQEILKTQMQQLKDFFKKNSINFIKLIWIREKIDQLENNSSDAKRKVKEAENTFNTIVDKYNKLMQDGKAQLQKAKSLSNGFAPSDDGFDEFREIFDQLPDDLQELNDQRENFITKISCLNTADSEELERYQNGQKLIKDLAEKLESRGNELHAVEKKMEQLKKDWLDPLNELIFSINARFSAAFERLGCAGEVTIYKGDDDQNFADYGISIKVSYRSGEPLQELTATIQSGGERAVATAAFMLSLQELTPVPFRCVDEINQGMDSNNERRIFELIVQTTCQADTSQYFIITPKLVPNLSYPRKMFVHFVHNGPFINSDRKWSASKFCNPLQVM</sequence>
<organism evidence="6 7">
    <name type="scientific">Rhynchophorus ferrugineus</name>
    <name type="common">Red palm weevil</name>
    <name type="synonym">Curculio ferrugineus</name>
    <dbReference type="NCBI Taxonomy" id="354439"/>
    <lineage>
        <taxon>Eukaryota</taxon>
        <taxon>Metazoa</taxon>
        <taxon>Ecdysozoa</taxon>
        <taxon>Arthropoda</taxon>
        <taxon>Hexapoda</taxon>
        <taxon>Insecta</taxon>
        <taxon>Pterygota</taxon>
        <taxon>Neoptera</taxon>
        <taxon>Endopterygota</taxon>
        <taxon>Coleoptera</taxon>
        <taxon>Polyphaga</taxon>
        <taxon>Cucujiformia</taxon>
        <taxon>Curculionidae</taxon>
        <taxon>Dryophthorinae</taxon>
        <taxon>Rhynchophorus</taxon>
    </lineage>
</organism>
<dbReference type="AlphaFoldDB" id="A0A834MJI7"/>
<evidence type="ECO:0000313" key="6">
    <source>
        <dbReference type="EMBL" id="KAF7284776.1"/>
    </source>
</evidence>
<dbReference type="InterPro" id="IPR003395">
    <property type="entry name" value="RecF/RecN/SMC_N"/>
</dbReference>
<feature type="coiled-coil region" evidence="4">
    <location>
        <begin position="170"/>
        <end position="204"/>
    </location>
</feature>
<reference evidence="6" key="1">
    <citation type="submission" date="2020-08" db="EMBL/GenBank/DDBJ databases">
        <title>Genome sequencing and assembly of the red palm weevil Rhynchophorus ferrugineus.</title>
        <authorList>
            <person name="Dias G.B."/>
            <person name="Bergman C.M."/>
            <person name="Manee M."/>
        </authorList>
    </citation>
    <scope>NUCLEOTIDE SEQUENCE</scope>
    <source>
        <strain evidence="6">AA-2017</strain>
        <tissue evidence="6">Whole larva</tissue>
    </source>
</reference>
<dbReference type="Gene3D" id="3.40.50.300">
    <property type="entry name" value="P-loop containing nucleotide triphosphate hydrolases"/>
    <property type="match status" value="2"/>
</dbReference>
<evidence type="ECO:0000313" key="7">
    <source>
        <dbReference type="Proteomes" id="UP000625711"/>
    </source>
</evidence>
<evidence type="ECO:0000256" key="4">
    <source>
        <dbReference type="SAM" id="Coils"/>
    </source>
</evidence>
<dbReference type="GO" id="GO:0000724">
    <property type="term" value="P:double-strand break repair via homologous recombination"/>
    <property type="evidence" value="ECO:0007669"/>
    <property type="project" value="TreeGrafter"/>
</dbReference>
<dbReference type="GO" id="GO:0030915">
    <property type="term" value="C:Smc5-Smc6 complex"/>
    <property type="evidence" value="ECO:0007669"/>
    <property type="project" value="TreeGrafter"/>
</dbReference>
<accession>A0A834MJI7</accession>
<dbReference type="GO" id="GO:0003697">
    <property type="term" value="F:single-stranded DNA binding"/>
    <property type="evidence" value="ECO:0007669"/>
    <property type="project" value="TreeGrafter"/>
</dbReference>
<feature type="coiled-coil region" evidence="4">
    <location>
        <begin position="613"/>
        <end position="755"/>
    </location>
</feature>
<dbReference type="GO" id="GO:0005634">
    <property type="term" value="C:nucleus"/>
    <property type="evidence" value="ECO:0007669"/>
    <property type="project" value="TreeGrafter"/>
</dbReference>
<feature type="domain" description="RecF/RecN/SMC N-terminal" evidence="5">
    <location>
        <begin position="6"/>
        <end position="994"/>
    </location>
</feature>
<evidence type="ECO:0000259" key="5">
    <source>
        <dbReference type="Pfam" id="PF02463"/>
    </source>
</evidence>
<protein>
    <recommendedName>
        <fullName evidence="2">Structural maintenance of chromosomes protein 5</fullName>
    </recommendedName>
</protein>
<dbReference type="InterPro" id="IPR027417">
    <property type="entry name" value="P-loop_NTPase"/>
</dbReference>
<evidence type="ECO:0000256" key="3">
    <source>
        <dbReference type="ARBA" id="ARBA00023054"/>
    </source>
</evidence>
<comment type="caution">
    <text evidence="6">The sequence shown here is derived from an EMBL/GenBank/DDBJ whole genome shotgun (WGS) entry which is preliminary data.</text>
</comment>
<evidence type="ECO:0000256" key="1">
    <source>
        <dbReference type="ARBA" id="ARBA00010171"/>
    </source>
</evidence>
<dbReference type="SUPFAM" id="SSF52540">
    <property type="entry name" value="P-loop containing nucleoside triphosphate hydrolases"/>
    <property type="match status" value="2"/>
</dbReference>
<dbReference type="Proteomes" id="UP000625711">
    <property type="component" value="Unassembled WGS sequence"/>
</dbReference>
<name>A0A834MJI7_RHYFE</name>
<dbReference type="PANTHER" id="PTHR45916:SF1">
    <property type="entry name" value="STRUCTURAL MAINTENANCE OF CHROMOSOMES PROTEIN 5"/>
    <property type="match status" value="1"/>
</dbReference>
<dbReference type="OrthoDB" id="10254973at2759"/>
<comment type="similarity">
    <text evidence="1">Belongs to the SMC family. SMC5 subfamily.</text>
</comment>
<evidence type="ECO:0000256" key="2">
    <source>
        <dbReference type="ARBA" id="ARBA00018687"/>
    </source>
</evidence>
<keyword evidence="3 4" id="KW-0175">Coiled coil</keyword>
<feature type="coiled-coil region" evidence="4">
    <location>
        <begin position="237"/>
        <end position="390"/>
    </location>
</feature>
<dbReference type="Pfam" id="PF02463">
    <property type="entry name" value="SMC_N"/>
    <property type="match status" value="1"/>
</dbReference>